<evidence type="ECO:0000256" key="1">
    <source>
        <dbReference type="SAM" id="MobiDB-lite"/>
    </source>
</evidence>
<evidence type="ECO:0000313" key="4">
    <source>
        <dbReference type="EMBL" id="KAA1080297.1"/>
    </source>
</evidence>
<name>A0A5B0MTR0_PUCGR</name>
<feature type="compositionally biased region" description="Polar residues" evidence="1">
    <location>
        <begin position="149"/>
        <end position="165"/>
    </location>
</feature>
<sequence>MMANFKVLLLPCATLCLAFFVPVAIPTGSPLSLGSDCRSESSVNQGFYDLSNLYLLAGVATQGLEASATSKEVEPTWETSKHLHEAQSSHSYSPSAPSANFLNEKPLGSPAKRKQDYEQLPSAKRFQPSSNPPVSSHGRVDSQFRDSTMRASDSEINPISNQPSGTIRRDAGGVKLGNPSGSIPRADPVESDLMEVSDDQSPRITFYKFQVPIPGGAQPMGQIMEPLLAEFHKSFSMRIERAASHTPENENRMHPSLPLVLTARQRDPASSQLRKLAPKGKKSFRPNLFNGGSSEPADDVVLVSRVLEGRSSFLQKTKKINFLYKNLIAWVYEHQERLLNSFNIPVALYKVEQRKLLTWLEKQIFAPDHSLPLFQIIRPPYPVWKPDLSDQSLGPTQIKLIRFFSLEKETPEVTEAVASDLLQTYQIENRIDYSLLSQPSNIVREHWIKTAQKAHFKLVTSFLLTLAPSPADVEHHSWSLGQHHPAVQLLRRYSTEFRARSFQLYPRHRHDEYVKVVPDRSYHPKLPIAVYFSNRKVGYQPLRSLWYMSRNVVKPDVINQSFTSLIKFLDNIHLKALLHYNIPATESAKNREKLLQWLMQSIFEPTDSLPVIGFTKVHGTTAPWDEPTKKSEELFGRTQRILIIYFSQYPTYEYMKAASVSLLATWYKDCHPSAFYSNNPFDTGPPLSGNVIADSRKETQARHPYIGT</sequence>
<organism evidence="4 5">
    <name type="scientific">Puccinia graminis f. sp. tritici</name>
    <dbReference type="NCBI Taxonomy" id="56615"/>
    <lineage>
        <taxon>Eukaryota</taxon>
        <taxon>Fungi</taxon>
        <taxon>Dikarya</taxon>
        <taxon>Basidiomycota</taxon>
        <taxon>Pucciniomycotina</taxon>
        <taxon>Pucciniomycetes</taxon>
        <taxon>Pucciniales</taxon>
        <taxon>Pucciniaceae</taxon>
        <taxon>Puccinia</taxon>
    </lineage>
</organism>
<feature type="signal peptide" evidence="2">
    <location>
        <begin position="1"/>
        <end position="18"/>
    </location>
</feature>
<evidence type="ECO:0000313" key="3">
    <source>
        <dbReference type="EMBL" id="KAA1080287.1"/>
    </source>
</evidence>
<feature type="compositionally biased region" description="Basic and acidic residues" evidence="1">
    <location>
        <begin position="71"/>
        <end position="87"/>
    </location>
</feature>
<dbReference type="Proteomes" id="UP000324748">
    <property type="component" value="Unassembled WGS sequence"/>
</dbReference>
<dbReference type="AlphaFoldDB" id="A0A5B0MTR0"/>
<evidence type="ECO:0000256" key="2">
    <source>
        <dbReference type="SAM" id="SignalP"/>
    </source>
</evidence>
<dbReference type="EMBL" id="VSWC01000131">
    <property type="protein sequence ID" value="KAA1080297.1"/>
    <property type="molecule type" value="Genomic_DNA"/>
</dbReference>
<reference evidence="4 5" key="1">
    <citation type="submission" date="2019-05" db="EMBL/GenBank/DDBJ databases">
        <title>Emergence of the Ug99 lineage of the wheat stem rust pathogen through somatic hybridization.</title>
        <authorList>
            <person name="Li F."/>
            <person name="Upadhyaya N.M."/>
            <person name="Sperschneider J."/>
            <person name="Matny O."/>
            <person name="Nguyen-Phuc H."/>
            <person name="Mago R."/>
            <person name="Raley C."/>
            <person name="Miller M.E."/>
            <person name="Silverstein K.A.T."/>
            <person name="Henningsen E."/>
            <person name="Hirsch C.D."/>
            <person name="Visser B."/>
            <person name="Pretorius Z.A."/>
            <person name="Steffenson B.J."/>
            <person name="Schwessinger B."/>
            <person name="Dodds P.N."/>
            <person name="Figueroa M."/>
        </authorList>
    </citation>
    <scope>NUCLEOTIDE SEQUENCE [LARGE SCALE GENOMIC DNA]</scope>
    <source>
        <strain evidence="4">21-0</strain>
    </source>
</reference>
<feature type="region of interest" description="Disordered" evidence="1">
    <location>
        <begin position="70"/>
        <end position="116"/>
    </location>
</feature>
<feature type="region of interest" description="Disordered" evidence="1">
    <location>
        <begin position="123"/>
        <end position="142"/>
    </location>
</feature>
<feature type="compositionally biased region" description="Low complexity" evidence="1">
    <location>
        <begin position="88"/>
        <end position="99"/>
    </location>
</feature>
<accession>A0A5B0MTR0</accession>
<gene>
    <name evidence="3" type="ORF">PGT21_001246</name>
    <name evidence="4" type="ORF">PGT21_001422</name>
</gene>
<dbReference type="EMBL" id="VSWC01000131">
    <property type="protein sequence ID" value="KAA1080287.1"/>
    <property type="molecule type" value="Genomic_DNA"/>
</dbReference>
<protein>
    <submittedName>
        <fullName evidence="4">Uncharacterized protein</fullName>
    </submittedName>
</protein>
<dbReference type="OrthoDB" id="2508949at2759"/>
<comment type="caution">
    <text evidence="4">The sequence shown here is derived from an EMBL/GenBank/DDBJ whole genome shotgun (WGS) entry which is preliminary data.</text>
</comment>
<proteinExistence type="predicted"/>
<feature type="chain" id="PRO_5036137279" evidence="2">
    <location>
        <begin position="19"/>
        <end position="708"/>
    </location>
</feature>
<keyword evidence="2" id="KW-0732">Signal</keyword>
<evidence type="ECO:0000313" key="5">
    <source>
        <dbReference type="Proteomes" id="UP000324748"/>
    </source>
</evidence>
<feature type="region of interest" description="Disordered" evidence="1">
    <location>
        <begin position="148"/>
        <end position="188"/>
    </location>
</feature>
<keyword evidence="5" id="KW-1185">Reference proteome</keyword>